<dbReference type="InterPro" id="IPR030791">
    <property type="entry name" value="Rotatin"/>
</dbReference>
<proteinExistence type="predicted"/>
<comment type="caution">
    <text evidence="2">The sequence shown here is derived from an EMBL/GenBank/DDBJ whole genome shotgun (WGS) entry which is preliminary data.</text>
</comment>
<dbReference type="Proteomes" id="UP001497497">
    <property type="component" value="Unassembled WGS sequence"/>
</dbReference>
<dbReference type="PANTHER" id="PTHR31691:SF1">
    <property type="entry name" value="ROTATIN"/>
    <property type="match status" value="1"/>
</dbReference>
<dbReference type="PANTHER" id="PTHR31691">
    <property type="entry name" value="ROTATIN"/>
    <property type="match status" value="1"/>
</dbReference>
<feature type="region of interest" description="Disordered" evidence="1">
    <location>
        <begin position="894"/>
        <end position="980"/>
    </location>
</feature>
<name>A0AAV2IQ58_LYMST</name>
<reference evidence="2 3" key="1">
    <citation type="submission" date="2024-04" db="EMBL/GenBank/DDBJ databases">
        <authorList>
            <consortium name="Genoscope - CEA"/>
            <person name="William W."/>
        </authorList>
    </citation>
    <scope>NUCLEOTIDE SEQUENCE [LARGE SCALE GENOMIC DNA]</scope>
</reference>
<dbReference type="EMBL" id="CAXITT010000901">
    <property type="protein sequence ID" value="CAL1547091.1"/>
    <property type="molecule type" value="Genomic_DNA"/>
</dbReference>
<gene>
    <name evidence="2" type="ORF">GSLYS_00020416001</name>
</gene>
<sequence length="1604" mass="176612">MSYPLDSVRQVCYTTIVDIVKKSLQVSLATSPKSKESFQTKFLMNPDVLYELVCFGLNDSVAKVRTCATDAIHHLLQSQLLMSDGLWQEFLLALSKSLPVLQSYTDHSSPLGRSLWYMLDPTTTTHNLALLDKMRGSLRLMLLSDKRLRIDSAKHLKWFLSNEQAADSKLPHARDLDPASMSACLILQTTQLVEDNCSRSVFKEEGVRQVYDIFSSDPVDPAVKKSAGDQLAIMMKDPHLHAVFKSRGGVEMVCSIIQKSVLKPGQDQKLQDDASPYLPACLSILHSLTHHDYSLRHTLARDHTLYTDLLRVSLLNQADEQLKIDTSHILTLLLFDEVAKFDVGFGQSQTPGTKFSLPAQVIQRYRLPFKPNCHHISSPSAVTLPDPSKDIMVTSGPREMMKIAWNCAWQGGLDALLESFETGLVSATNNEFSDVLALTRVERVVLETSSVSWSMCSNIRSIQEASSHASVIAALDRMLSYTTALKMASMVQFFSSHEWYLVLEKFMMVTPASVSDQSLLLHILRFISSAFQYLKPHPLSPGPALVWLVNKLHQPNGPLVNLLNTPTSGADSALPSIKRSLNKELLHYLTSLNLTLPYQLSLRLKPVQMRGDLVRALQRGLNITDAPHFYNLATLEGNLACLMHVTARPGWSRETSSLDAASLCNQLLNSLLEVVWSFHIGRGGTSRSYMGKGVTKSSTLCLRHLAYEMISNTEDQEWAKSWLYTRQEPNGGTDHGLNWLLTLWAYRDSEVRAAGLGIAVALTSTEAGRLLVTANCKHIPGGLWGAAFSILLDPEECCMVRQQAALLLVNLTAQPMPSGDVETTPGTWQGPLVIDPDYQLMLIGTNALVALLDHTNFYASLADLLNSLYTSSLVQPVLATTVISKMMESSLDISVSSDTTGGDKTGWTTGLTSVSSWSTNPTGNPTPNLTPRSRVTLSTDHSKLSSRDNTLSTSTNTDTSHGVDGGAYNPQGQPAPNQNLATPSLISSMVKLLVNVLNLTPHTCLDKIRAHSILTSLISTINPGTIHQLCDEMSRGRTGSASALTLIDLLRMYESVADLLTACVINDTNSRLEVLGNETGLKSLTSLVVLQWQEKDDVGNAFAGVSVSVLRLLSSLLQTHEAKVLSTLTVVLGPIWAPLVESICSMLDDHSANRLILHSSSLDFLALLCCEESRHLKKNPDRMMDVATISELFDATLGYDDTPENAKEEKTTGKLVSKVLVGLFDTLTKSGPDDKGARDMNRRLKVVSAFKSLLAVSQSAKEFALEAGLVELTTEHIKQTHAQLNLETLDMVTSGGKKEGPYLQELVNMFDFLRNFMYNNTSVKVACHRSGITLVIQKLWSWCQQEPTLLSSVLSFLITYSAHCNSAAGSLALPISAQTASRPGGQGTLLHCILKLTQRELDRDECSPVLRLTFALLTNLVMSADCRHILWKNNFLNQFSRLNPRRTKGKMRIAVDILWCELFSALSFSTDGQQIILKTSDVLTVLMDMMEAGPSRCQHCAMLIVRNLCCHAPNKPKILAADKLISVMMGQIENKTDKNRQLVASSALWALVHNSHKARIQFKAANIAPRLVDLLHDLQTSGSKSKVTTSCCENLKAIISQLRD</sequence>
<evidence type="ECO:0008006" key="4">
    <source>
        <dbReference type="Google" id="ProtNLM"/>
    </source>
</evidence>
<dbReference type="GO" id="GO:0010457">
    <property type="term" value="P:centriole-centriole cohesion"/>
    <property type="evidence" value="ECO:0007669"/>
    <property type="project" value="TreeGrafter"/>
</dbReference>
<feature type="compositionally biased region" description="Low complexity" evidence="1">
    <location>
        <begin position="947"/>
        <end position="960"/>
    </location>
</feature>
<dbReference type="InterPro" id="IPR016024">
    <property type="entry name" value="ARM-type_fold"/>
</dbReference>
<evidence type="ECO:0000256" key="1">
    <source>
        <dbReference type="SAM" id="MobiDB-lite"/>
    </source>
</evidence>
<accession>A0AAV2IQ58</accession>
<protein>
    <recommendedName>
        <fullName evidence="4">Rotatin</fullName>
    </recommendedName>
</protein>
<feature type="compositionally biased region" description="Low complexity" evidence="1">
    <location>
        <begin position="919"/>
        <end position="931"/>
    </location>
</feature>
<dbReference type="GO" id="GO:0036064">
    <property type="term" value="C:ciliary basal body"/>
    <property type="evidence" value="ECO:0007669"/>
    <property type="project" value="InterPro"/>
</dbReference>
<feature type="compositionally biased region" description="Low complexity" evidence="1">
    <location>
        <begin position="899"/>
        <end position="912"/>
    </location>
</feature>
<evidence type="ECO:0000313" key="3">
    <source>
        <dbReference type="Proteomes" id="UP001497497"/>
    </source>
</evidence>
<evidence type="ECO:0000313" key="2">
    <source>
        <dbReference type="EMBL" id="CAL1547091.1"/>
    </source>
</evidence>
<dbReference type="GO" id="GO:0005813">
    <property type="term" value="C:centrosome"/>
    <property type="evidence" value="ECO:0007669"/>
    <property type="project" value="InterPro"/>
</dbReference>
<dbReference type="SUPFAM" id="SSF48371">
    <property type="entry name" value="ARM repeat"/>
    <property type="match status" value="2"/>
</dbReference>
<dbReference type="InterPro" id="IPR011989">
    <property type="entry name" value="ARM-like"/>
</dbReference>
<organism evidence="2 3">
    <name type="scientific">Lymnaea stagnalis</name>
    <name type="common">Great pond snail</name>
    <name type="synonym">Helix stagnalis</name>
    <dbReference type="NCBI Taxonomy" id="6523"/>
    <lineage>
        <taxon>Eukaryota</taxon>
        <taxon>Metazoa</taxon>
        <taxon>Spiralia</taxon>
        <taxon>Lophotrochozoa</taxon>
        <taxon>Mollusca</taxon>
        <taxon>Gastropoda</taxon>
        <taxon>Heterobranchia</taxon>
        <taxon>Euthyneura</taxon>
        <taxon>Panpulmonata</taxon>
        <taxon>Hygrophila</taxon>
        <taxon>Lymnaeoidea</taxon>
        <taxon>Lymnaeidae</taxon>
        <taxon>Lymnaea</taxon>
    </lineage>
</organism>
<feature type="compositionally biased region" description="Polar residues" evidence="1">
    <location>
        <begin position="970"/>
        <end position="980"/>
    </location>
</feature>
<dbReference type="GO" id="GO:0007099">
    <property type="term" value="P:centriole replication"/>
    <property type="evidence" value="ECO:0007669"/>
    <property type="project" value="TreeGrafter"/>
</dbReference>
<dbReference type="Gene3D" id="1.25.10.10">
    <property type="entry name" value="Leucine-rich Repeat Variant"/>
    <property type="match status" value="1"/>
</dbReference>
<dbReference type="GO" id="GO:0005814">
    <property type="term" value="C:centriole"/>
    <property type="evidence" value="ECO:0007669"/>
    <property type="project" value="TreeGrafter"/>
</dbReference>
<dbReference type="GO" id="GO:0032053">
    <property type="term" value="P:ciliary basal body organization"/>
    <property type="evidence" value="ECO:0007669"/>
    <property type="project" value="TreeGrafter"/>
</dbReference>
<keyword evidence="3" id="KW-1185">Reference proteome</keyword>